<dbReference type="PATRIC" id="fig|582475.4.peg.1365"/>
<reference evidence="3" key="1">
    <citation type="submission" date="2015-07" db="EMBL/GenBank/DDBJ databases">
        <authorList>
            <consortium name="Consortium for Microbial Forensics and Genomics (microFORGE)"/>
            <person name="Knight B.M."/>
            <person name="Roberts D.P."/>
            <person name="Lin D."/>
            <person name="Hari K."/>
            <person name="Fletcher J."/>
            <person name="Melcher U."/>
            <person name="Blagden T."/>
            <person name="Winegar R.A."/>
        </authorList>
    </citation>
    <scope>NUCLEOTIDE SEQUENCE [LARGE SCALE GENOMIC DNA]</scope>
    <source>
        <strain evidence="3">DSM 23493</strain>
    </source>
</reference>
<keyword evidence="1" id="KW-1133">Transmembrane helix</keyword>
<organism evidence="2 3">
    <name type="scientific">Lysinibacillus xylanilyticus</name>
    <dbReference type="NCBI Taxonomy" id="582475"/>
    <lineage>
        <taxon>Bacteria</taxon>
        <taxon>Bacillati</taxon>
        <taxon>Bacillota</taxon>
        <taxon>Bacilli</taxon>
        <taxon>Bacillales</taxon>
        <taxon>Bacillaceae</taxon>
        <taxon>Lysinibacillus</taxon>
    </lineage>
</organism>
<comment type="caution">
    <text evidence="2">The sequence shown here is derived from an EMBL/GenBank/DDBJ whole genome shotgun (WGS) entry which is preliminary data.</text>
</comment>
<evidence type="ECO:0000313" key="2">
    <source>
        <dbReference type="EMBL" id="KMY32283.1"/>
    </source>
</evidence>
<evidence type="ECO:0000313" key="3">
    <source>
        <dbReference type="Proteomes" id="UP000037326"/>
    </source>
</evidence>
<keyword evidence="1" id="KW-0472">Membrane</keyword>
<dbReference type="EMBL" id="LFXJ01000005">
    <property type="protein sequence ID" value="KMY32283.1"/>
    <property type="molecule type" value="Genomic_DNA"/>
</dbReference>
<accession>A0A0K9FDK6</accession>
<dbReference type="Proteomes" id="UP000037326">
    <property type="component" value="Unassembled WGS sequence"/>
</dbReference>
<dbReference type="AlphaFoldDB" id="A0A0K9FDK6"/>
<sequence length="61" mass="7080">MNYPLALYLATCFMQFIILINITLFNSQWDGMTMWLCTGIFIFSTAIFVSSKSNKRRSSNE</sequence>
<evidence type="ECO:0000256" key="1">
    <source>
        <dbReference type="SAM" id="Phobius"/>
    </source>
</evidence>
<dbReference type="OrthoDB" id="2739814at2"/>
<keyword evidence="1" id="KW-0812">Transmembrane</keyword>
<feature type="transmembrane region" description="Helical" evidence="1">
    <location>
        <begin position="7"/>
        <end position="26"/>
    </location>
</feature>
<name>A0A0K9FDK6_9BACI</name>
<protein>
    <submittedName>
        <fullName evidence="2">Uncharacterized protein</fullName>
    </submittedName>
</protein>
<proteinExistence type="predicted"/>
<gene>
    <name evidence="2" type="ORF">ACZ11_09055</name>
</gene>
<feature type="transmembrane region" description="Helical" evidence="1">
    <location>
        <begin position="32"/>
        <end position="49"/>
    </location>
</feature>